<dbReference type="InterPro" id="IPR036116">
    <property type="entry name" value="FN3_sf"/>
</dbReference>
<evidence type="ECO:0000256" key="6">
    <source>
        <dbReference type="ARBA" id="ARBA00022737"/>
    </source>
</evidence>
<evidence type="ECO:0000313" key="14">
    <source>
        <dbReference type="Proteomes" id="UP001292094"/>
    </source>
</evidence>
<keyword evidence="3" id="KW-0433">Leucine-rich repeat</keyword>
<dbReference type="InterPro" id="IPR013783">
    <property type="entry name" value="Ig-like_fold"/>
</dbReference>
<accession>A0AAE1QIW7</accession>
<feature type="region of interest" description="Disordered" evidence="10">
    <location>
        <begin position="1"/>
        <end position="25"/>
    </location>
</feature>
<dbReference type="InterPro" id="IPR001611">
    <property type="entry name" value="Leu-rich_rpt"/>
</dbReference>
<evidence type="ECO:0000259" key="12">
    <source>
        <dbReference type="PROSITE" id="PS50853"/>
    </source>
</evidence>
<dbReference type="Pfam" id="PF13306">
    <property type="entry name" value="LRR_5"/>
    <property type="match status" value="1"/>
</dbReference>
<dbReference type="SMART" id="SM00082">
    <property type="entry name" value="LRRCT"/>
    <property type="match status" value="1"/>
</dbReference>
<dbReference type="SUPFAM" id="SSF52058">
    <property type="entry name" value="L domain-like"/>
    <property type="match status" value="4"/>
</dbReference>
<dbReference type="Pfam" id="PF13855">
    <property type="entry name" value="LRR_8"/>
    <property type="match status" value="10"/>
</dbReference>
<comment type="caution">
    <text evidence="13">The sequence shown here is derived from an EMBL/GenBank/DDBJ whole genome shotgun (WGS) entry which is preliminary data.</text>
</comment>
<evidence type="ECO:0000256" key="3">
    <source>
        <dbReference type="ARBA" id="ARBA00022614"/>
    </source>
</evidence>
<keyword evidence="4 11" id="KW-0812">Transmembrane</keyword>
<keyword evidence="5" id="KW-0732">Signal</keyword>
<dbReference type="InterPro" id="IPR032675">
    <property type="entry name" value="LRR_dom_sf"/>
</dbReference>
<dbReference type="SMART" id="SM00365">
    <property type="entry name" value="LRR_SD22"/>
    <property type="match status" value="11"/>
</dbReference>
<evidence type="ECO:0000256" key="7">
    <source>
        <dbReference type="ARBA" id="ARBA00022989"/>
    </source>
</evidence>
<evidence type="ECO:0000256" key="5">
    <source>
        <dbReference type="ARBA" id="ARBA00022729"/>
    </source>
</evidence>
<keyword evidence="6" id="KW-0677">Repeat</keyword>
<dbReference type="Gene3D" id="3.80.10.10">
    <property type="entry name" value="Ribonuclease Inhibitor"/>
    <property type="match status" value="8"/>
</dbReference>
<dbReference type="SMART" id="SM00060">
    <property type="entry name" value="FN3"/>
    <property type="match status" value="1"/>
</dbReference>
<dbReference type="PRINTS" id="PR00019">
    <property type="entry name" value="LEURICHRPT"/>
</dbReference>
<dbReference type="Proteomes" id="UP001292094">
    <property type="component" value="Unassembled WGS sequence"/>
</dbReference>
<keyword evidence="7 11" id="KW-1133">Transmembrane helix</keyword>
<dbReference type="InterPro" id="IPR003591">
    <property type="entry name" value="Leu-rich_rpt_typical-subtyp"/>
</dbReference>
<keyword evidence="8 11" id="KW-0472">Membrane</keyword>
<dbReference type="PANTHER" id="PTHR45712:SF22">
    <property type="entry name" value="INSULIN-LIKE GROWTH FACTOR-BINDING PROTEIN COMPLEX ACID LABILE SUBUNIT"/>
    <property type="match status" value="1"/>
</dbReference>
<dbReference type="SMART" id="SM00364">
    <property type="entry name" value="LRR_BAC"/>
    <property type="match status" value="12"/>
</dbReference>
<evidence type="ECO:0000256" key="8">
    <source>
        <dbReference type="ARBA" id="ARBA00023136"/>
    </source>
</evidence>
<name>A0AAE1QIW7_9EUCA</name>
<dbReference type="GO" id="GO:0005886">
    <property type="term" value="C:plasma membrane"/>
    <property type="evidence" value="ECO:0007669"/>
    <property type="project" value="UniProtKB-SubCell"/>
</dbReference>
<evidence type="ECO:0000256" key="4">
    <source>
        <dbReference type="ARBA" id="ARBA00022692"/>
    </source>
</evidence>
<comment type="subcellular location">
    <subcellularLocation>
        <location evidence="1">Cell membrane</location>
    </subcellularLocation>
</comment>
<dbReference type="InterPro" id="IPR000483">
    <property type="entry name" value="Cys-rich_flank_reg_C"/>
</dbReference>
<dbReference type="PANTHER" id="PTHR45712">
    <property type="entry name" value="AGAP008170-PA"/>
    <property type="match status" value="1"/>
</dbReference>
<reference evidence="13" key="1">
    <citation type="submission" date="2023-11" db="EMBL/GenBank/DDBJ databases">
        <title>Genome assemblies of two species of porcelain crab, Petrolisthes cinctipes and Petrolisthes manimaculis (Anomura: Porcellanidae).</title>
        <authorList>
            <person name="Angst P."/>
        </authorList>
    </citation>
    <scope>NUCLEOTIDE SEQUENCE</scope>
    <source>
        <strain evidence="13">PB745_02</strain>
        <tissue evidence="13">Gill</tissue>
    </source>
</reference>
<dbReference type="PROSITE" id="PS51450">
    <property type="entry name" value="LRR"/>
    <property type="match status" value="14"/>
</dbReference>
<organism evidence="13 14">
    <name type="scientific">Petrolisthes manimaculis</name>
    <dbReference type="NCBI Taxonomy" id="1843537"/>
    <lineage>
        <taxon>Eukaryota</taxon>
        <taxon>Metazoa</taxon>
        <taxon>Ecdysozoa</taxon>
        <taxon>Arthropoda</taxon>
        <taxon>Crustacea</taxon>
        <taxon>Multicrustacea</taxon>
        <taxon>Malacostraca</taxon>
        <taxon>Eumalacostraca</taxon>
        <taxon>Eucarida</taxon>
        <taxon>Decapoda</taxon>
        <taxon>Pleocyemata</taxon>
        <taxon>Anomura</taxon>
        <taxon>Galatheoidea</taxon>
        <taxon>Porcellanidae</taxon>
        <taxon>Petrolisthes</taxon>
    </lineage>
</organism>
<protein>
    <recommendedName>
        <fullName evidence="12">Fibronectin type-III domain-containing protein</fullName>
    </recommendedName>
</protein>
<dbReference type="InterPro" id="IPR003961">
    <property type="entry name" value="FN3_dom"/>
</dbReference>
<evidence type="ECO:0000256" key="10">
    <source>
        <dbReference type="SAM" id="MobiDB-lite"/>
    </source>
</evidence>
<dbReference type="Gene3D" id="2.60.40.10">
    <property type="entry name" value="Immunoglobulins"/>
    <property type="match status" value="1"/>
</dbReference>
<dbReference type="EMBL" id="JAWZYT010000161">
    <property type="protein sequence ID" value="KAK4327220.1"/>
    <property type="molecule type" value="Genomic_DNA"/>
</dbReference>
<keyword evidence="14" id="KW-1185">Reference proteome</keyword>
<evidence type="ECO:0000256" key="9">
    <source>
        <dbReference type="ARBA" id="ARBA00023157"/>
    </source>
</evidence>
<feature type="transmembrane region" description="Helical" evidence="11">
    <location>
        <begin position="1325"/>
        <end position="1351"/>
    </location>
</feature>
<feature type="domain" description="Fibronectin type-III" evidence="12">
    <location>
        <begin position="1196"/>
        <end position="1294"/>
    </location>
</feature>
<evidence type="ECO:0000313" key="13">
    <source>
        <dbReference type="EMBL" id="KAK4327220.1"/>
    </source>
</evidence>
<feature type="compositionally biased region" description="Basic and acidic residues" evidence="10">
    <location>
        <begin position="1"/>
        <end position="18"/>
    </location>
</feature>
<dbReference type="Pfam" id="PF00041">
    <property type="entry name" value="fn3"/>
    <property type="match status" value="1"/>
</dbReference>
<dbReference type="FunFam" id="3.80.10.10:FF:001438">
    <property type="entry name" value="Uncharacterized protein"/>
    <property type="match status" value="1"/>
</dbReference>
<dbReference type="InterPro" id="IPR026906">
    <property type="entry name" value="LRR_5"/>
</dbReference>
<keyword evidence="2" id="KW-1003">Cell membrane</keyword>
<sequence length="1427" mass="159237">MGDSCDPRGLREKAERKTRNTQKRKIKPRCSLNILHTLVNTAAIETKVWVMEAAVVWVGVGSVMAVLAAGGGVDGERVTSTACPTWEENPWCPCYQFDYGVFLECPMVSLATVGTVLSLVRRPVKSLSIYDLDTNVTSLSPGVFTRSAGVTILQISQSNLQHIGDSGFRGLENSLQSLTIMHSKLTSVPQAALQRLSRLKSLDLEANNITELQSYSFFNMNLHTLNLKGNGIKLISEYAFDGLEKSLEELNLMNNKLKQLPIPALRRLSKLRTLKATWNLISDVVSDGYSRLPSLHVLDLSSNRFTELSSSSLATMPALVSLLLYMNDISSIAGDTFIHNSDLQSLYLSHNNIMSLATETFTYTLFIRVIDLGDNHLHSLSDGLFSNLPELQELFLNNNNLLKIRNNTFVNSTKLSVLYLQENEIHSIESGTFANTEILSNLQLSSNNLAEIPVDLFSTTRSLNSLSLDNNKLNILLEGTFASLIELRELRLQNNRLSSVERSVFSPLPNLLELHLQNNVIEFIAKEAFSSLANLQHLNLEGNKITEVPDSLSRYPASLITLNLSKNQINSIHADAFRDQTKLEIIWLNNNNVSTIFQVMLSDLSALKELYLENNWINNIMDRSFSAMNKLKKLNLSGNQMEHVNSPLFEGLYSLEKLYLGNNKIMDIEPQTFQKLKRLEELDLTGNEILVIRRYMFEGTIPLKRLNLQAASITDINPDSFTDLLYLEELNLKRNHLTRLNRTYLNVRSIKSLNLAENKFEIIDEDSLYSLPYLESLDLSGCQLPRLPPHLLAEASELKNLNLANNNFVSLTAALFQKMKGLRELDLSNNYLNNNIMNSLEGLVKLEVLKLDLNPLNELTGSLRNMDGLRELHLSGTELTRMENTVFIKLKQLKKLDLSNNNLTVIPPGIFANLSLEKLSLADNSFTQIPNSLFLDGMPELRVLNMSGNPLQRVTGLLVVGGPPLAMLENLVAARTNLTLLTSHDFLLTPNLHSLNLAHAAISKISPGCFRNLTYLQHLNLGHNQLEILPRERLRGLKSLTHLNLTNNNLKKLDQLPSGAQSLKILDASGNTLTELLEFTFKHGAGIEDLLLGSNWITSVHPRSLVPLKTLRHLDLSNNNLEGLNTAALEPVERSLRSVELGGNPWNCGCEVSHLWSWLQDHLSRVPTPSTLICERPKTLSGLSFLLLSSSSFCPQPVILRLAIQDIQSQSLLVSWQATNSSAVYGFKVWFQVTVGEDGRVLGGLNTRSLPASSRTYLLGDLLPGTNYMVCVQGLTTSVRPVSRARPHTYLEAPYPSQPPDMDTKCTRVRTLEQRQAQVVLNNRLAIIIGVSLGIFIFVLTGAIVCCCQLCKSRREQRKPDPPPTQDYLSYRHFSIPDRHSSIIGGSESTTTKGLLDKLPAQDYFFHGHFFILVSGENSCEAGLPAC</sequence>
<dbReference type="SUPFAM" id="SSF49265">
    <property type="entry name" value="Fibronectin type III"/>
    <property type="match status" value="1"/>
</dbReference>
<evidence type="ECO:0000256" key="11">
    <source>
        <dbReference type="SAM" id="Phobius"/>
    </source>
</evidence>
<keyword evidence="9" id="KW-1015">Disulfide bond</keyword>
<dbReference type="PROSITE" id="PS50853">
    <property type="entry name" value="FN3"/>
    <property type="match status" value="1"/>
</dbReference>
<evidence type="ECO:0000256" key="2">
    <source>
        <dbReference type="ARBA" id="ARBA00022475"/>
    </source>
</evidence>
<gene>
    <name evidence="13" type="ORF">Pmani_002277</name>
</gene>
<dbReference type="InterPro" id="IPR050333">
    <property type="entry name" value="SLRP"/>
</dbReference>
<dbReference type="SMART" id="SM00369">
    <property type="entry name" value="LRR_TYP"/>
    <property type="match status" value="35"/>
</dbReference>
<dbReference type="CDD" id="cd00063">
    <property type="entry name" value="FN3"/>
    <property type="match status" value="1"/>
</dbReference>
<evidence type="ECO:0000256" key="1">
    <source>
        <dbReference type="ARBA" id="ARBA00004236"/>
    </source>
</evidence>
<proteinExistence type="predicted"/>